<evidence type="ECO:0000256" key="3">
    <source>
        <dbReference type="ARBA" id="ARBA00022676"/>
    </source>
</evidence>
<comment type="caution">
    <text evidence="9">The sequence shown here is derived from an EMBL/GenBank/DDBJ whole genome shotgun (WGS) entry which is preliminary data.</text>
</comment>
<feature type="transmembrane region" description="Helical" evidence="8">
    <location>
        <begin position="163"/>
        <end position="182"/>
    </location>
</feature>
<dbReference type="GO" id="GO:0009103">
    <property type="term" value="P:lipopolysaccharide biosynthetic process"/>
    <property type="evidence" value="ECO:0007669"/>
    <property type="project" value="UniProtKB-ARBA"/>
</dbReference>
<evidence type="ECO:0000256" key="7">
    <source>
        <dbReference type="ARBA" id="ARBA00023136"/>
    </source>
</evidence>
<keyword evidence="2" id="KW-1003">Cell membrane</keyword>
<feature type="transmembrane region" description="Helical" evidence="8">
    <location>
        <begin position="403"/>
        <end position="422"/>
    </location>
</feature>
<dbReference type="EMBL" id="VITR01000006">
    <property type="protein sequence ID" value="TWB42490.1"/>
    <property type="molecule type" value="Genomic_DNA"/>
</dbReference>
<evidence type="ECO:0000256" key="1">
    <source>
        <dbReference type="ARBA" id="ARBA00004651"/>
    </source>
</evidence>
<sequence length="582" mass="63229">MTLARSSDTADALPAASPAPAIGAGRMLPAGARLGKPARAPLWRRLSPWDIAFWLVLAVAVVVVSCTFPDFGITFDEPLHVEYGQRALEWYASLGKDRAVLEFQNLYLYGALFDTVEALFENLLPLDVYATRRLIGGLTGLLGVLAVRRIARDIAGEETGARAGLIAGLCLMLIPDWWGHSFANPKDVPFAVAAAWTLSWLVRVGRGLDESPRGPSLGAVAMLGLCFGMALGIRVGGVLLAGPIGLVMLAHVAKGILAGDSARQAGATAWRLVRRLWIAAPIAYGVMIAAWPWAQVDPLRHPVEALAEFSKFPMDFTFTFAGVQVRTTNLPWWYLPVGFGVKLPEVELLGLFAAAFFAARATLRRPFPAGVRLDGVALVTAVLLPPAAVVATDAVLYDGIRHMLFLMPPLATAAGLGLNGLLTRLPPRWPRLGWLKPALGAVLLVCAGIQVAFMAHLHPYETIWFNRFVGGVRGAGPKFELDYWGSSLSEAAKRLTDTMVKLEGPQALTQPYRIRVCGPPTSVFHYLPPAWKPTRRNTGPVDFYLAFTRWACKEIPAGQDIVRIERDGEVLAYVRDLREPPQ</sequence>
<feature type="transmembrane region" description="Helical" evidence="8">
    <location>
        <begin position="51"/>
        <end position="73"/>
    </location>
</feature>
<feature type="transmembrane region" description="Helical" evidence="8">
    <location>
        <begin position="134"/>
        <end position="151"/>
    </location>
</feature>
<evidence type="ECO:0000256" key="4">
    <source>
        <dbReference type="ARBA" id="ARBA00022679"/>
    </source>
</evidence>
<keyword evidence="5 8" id="KW-0812">Transmembrane</keyword>
<keyword evidence="7 8" id="KW-0472">Membrane</keyword>
<keyword evidence="3" id="KW-0328">Glycosyltransferase</keyword>
<accession>A0A560HAG9</accession>
<dbReference type="PANTHER" id="PTHR33908:SF11">
    <property type="entry name" value="MEMBRANE PROTEIN"/>
    <property type="match status" value="1"/>
</dbReference>
<feature type="transmembrane region" description="Helical" evidence="8">
    <location>
        <begin position="276"/>
        <end position="294"/>
    </location>
</feature>
<evidence type="ECO:0000256" key="8">
    <source>
        <dbReference type="SAM" id="Phobius"/>
    </source>
</evidence>
<dbReference type="PANTHER" id="PTHR33908">
    <property type="entry name" value="MANNOSYLTRANSFERASE YKCB-RELATED"/>
    <property type="match status" value="1"/>
</dbReference>
<organism evidence="9 10">
    <name type="scientific">Nitrospirillum amazonense</name>
    <dbReference type="NCBI Taxonomy" id="28077"/>
    <lineage>
        <taxon>Bacteria</taxon>
        <taxon>Pseudomonadati</taxon>
        <taxon>Pseudomonadota</taxon>
        <taxon>Alphaproteobacteria</taxon>
        <taxon>Rhodospirillales</taxon>
        <taxon>Azospirillaceae</taxon>
        <taxon>Nitrospirillum</taxon>
    </lineage>
</organism>
<evidence type="ECO:0000313" key="9">
    <source>
        <dbReference type="EMBL" id="TWB42490.1"/>
    </source>
</evidence>
<keyword evidence="6 8" id="KW-1133">Transmembrane helix</keyword>
<proteinExistence type="predicted"/>
<gene>
    <name evidence="9" type="ORF">FBZ90_10686</name>
</gene>
<reference evidence="9 10" key="1">
    <citation type="submission" date="2019-06" db="EMBL/GenBank/DDBJ databases">
        <title>Genomic Encyclopedia of Type Strains, Phase IV (KMG-V): Genome sequencing to study the core and pangenomes of soil and plant-associated prokaryotes.</title>
        <authorList>
            <person name="Whitman W."/>
        </authorList>
    </citation>
    <scope>NUCLEOTIDE SEQUENCE [LARGE SCALE GENOMIC DNA]</scope>
    <source>
        <strain evidence="9 10">BR 11622</strain>
    </source>
</reference>
<dbReference type="InterPro" id="IPR050297">
    <property type="entry name" value="LipidA_mod_glycosyltrf_83"/>
</dbReference>
<keyword evidence="4" id="KW-0808">Transferase</keyword>
<evidence type="ECO:0000256" key="5">
    <source>
        <dbReference type="ARBA" id="ARBA00022692"/>
    </source>
</evidence>
<dbReference type="RefSeq" id="WP_145732151.1">
    <property type="nucleotide sequence ID" value="NZ_VITR01000006.1"/>
</dbReference>
<dbReference type="GO" id="GO:0005886">
    <property type="term" value="C:plasma membrane"/>
    <property type="evidence" value="ECO:0007669"/>
    <property type="project" value="UniProtKB-SubCell"/>
</dbReference>
<name>A0A560HAG9_9PROT</name>
<evidence type="ECO:0000256" key="6">
    <source>
        <dbReference type="ARBA" id="ARBA00022989"/>
    </source>
</evidence>
<evidence type="ECO:0000313" key="10">
    <source>
        <dbReference type="Proteomes" id="UP000315751"/>
    </source>
</evidence>
<evidence type="ECO:0008006" key="11">
    <source>
        <dbReference type="Google" id="ProtNLM"/>
    </source>
</evidence>
<dbReference type="Proteomes" id="UP000315751">
    <property type="component" value="Unassembled WGS sequence"/>
</dbReference>
<feature type="transmembrane region" description="Helical" evidence="8">
    <location>
        <begin position="375"/>
        <end position="397"/>
    </location>
</feature>
<keyword evidence="10" id="KW-1185">Reference proteome</keyword>
<evidence type="ECO:0000256" key="2">
    <source>
        <dbReference type="ARBA" id="ARBA00022475"/>
    </source>
</evidence>
<comment type="subcellular location">
    <subcellularLocation>
        <location evidence="1">Cell membrane</location>
        <topology evidence="1">Multi-pass membrane protein</topology>
    </subcellularLocation>
</comment>
<dbReference type="AlphaFoldDB" id="A0A560HAG9"/>
<dbReference type="GO" id="GO:0016763">
    <property type="term" value="F:pentosyltransferase activity"/>
    <property type="evidence" value="ECO:0007669"/>
    <property type="project" value="TreeGrafter"/>
</dbReference>
<feature type="transmembrane region" description="Helical" evidence="8">
    <location>
        <begin position="239"/>
        <end position="256"/>
    </location>
</feature>
<feature type="transmembrane region" description="Helical" evidence="8">
    <location>
        <begin position="434"/>
        <end position="457"/>
    </location>
</feature>
<dbReference type="OrthoDB" id="3760751at2"/>
<protein>
    <recommendedName>
        <fullName evidence="11">Dolichyl-phosphate-mannose-protein mannosyltransferase</fullName>
    </recommendedName>
</protein>